<organism evidence="1 2">
    <name type="scientific">Penicillium chrysogenum</name>
    <name type="common">Penicillium notatum</name>
    <dbReference type="NCBI Taxonomy" id="5076"/>
    <lineage>
        <taxon>Eukaryota</taxon>
        <taxon>Fungi</taxon>
        <taxon>Dikarya</taxon>
        <taxon>Ascomycota</taxon>
        <taxon>Pezizomycotina</taxon>
        <taxon>Eurotiomycetes</taxon>
        <taxon>Eurotiomycetidae</taxon>
        <taxon>Eurotiales</taxon>
        <taxon>Aspergillaceae</taxon>
        <taxon>Penicillium</taxon>
        <taxon>Penicillium chrysogenum species complex</taxon>
    </lineage>
</organism>
<comment type="caution">
    <text evidence="1">The sequence shown here is derived from an EMBL/GenBank/DDBJ whole genome shotgun (WGS) entry which is preliminary data.</text>
</comment>
<evidence type="ECO:0000313" key="2">
    <source>
        <dbReference type="Proteomes" id="UP001220256"/>
    </source>
</evidence>
<dbReference type="Proteomes" id="UP001220256">
    <property type="component" value="Unassembled WGS sequence"/>
</dbReference>
<gene>
    <name evidence="1" type="ORF">N7505_010406</name>
</gene>
<accession>A0ABQ8W500</accession>
<protein>
    <submittedName>
        <fullName evidence="1">Uncharacterized protein</fullName>
    </submittedName>
</protein>
<proteinExistence type="predicted"/>
<keyword evidence="2" id="KW-1185">Reference proteome</keyword>
<dbReference type="EMBL" id="JAPVEB010000010">
    <property type="protein sequence ID" value="KAJ5255255.1"/>
    <property type="molecule type" value="Genomic_DNA"/>
</dbReference>
<sequence length="61" mass="6598">MGWTDIAHFYISGGLVPCGIRVATYDLMPLPMLDIAEEKITPSVHIMSSRAYQGCGCAVIP</sequence>
<reference evidence="1 2" key="1">
    <citation type="journal article" date="2023" name="IMA Fungus">
        <title>Comparative genomic study of the Penicillium genus elucidates a diverse pangenome and 15 lateral gene transfer events.</title>
        <authorList>
            <person name="Petersen C."/>
            <person name="Sorensen T."/>
            <person name="Nielsen M.R."/>
            <person name="Sondergaard T.E."/>
            <person name="Sorensen J.L."/>
            <person name="Fitzpatrick D.A."/>
            <person name="Frisvad J.C."/>
            <person name="Nielsen K.L."/>
        </authorList>
    </citation>
    <scope>NUCLEOTIDE SEQUENCE [LARGE SCALE GENOMIC DNA]</scope>
    <source>
        <strain evidence="1 2">IBT 3361</strain>
    </source>
</reference>
<evidence type="ECO:0000313" key="1">
    <source>
        <dbReference type="EMBL" id="KAJ5255255.1"/>
    </source>
</evidence>
<name>A0ABQ8W500_PENCH</name>